<keyword evidence="7 8" id="KW-0998">Cell outer membrane</keyword>
<evidence type="ECO:0000256" key="7">
    <source>
        <dbReference type="ARBA" id="ARBA00023237"/>
    </source>
</evidence>
<keyword evidence="2 8" id="KW-0813">Transport</keyword>
<evidence type="ECO:0000256" key="4">
    <source>
        <dbReference type="ARBA" id="ARBA00022692"/>
    </source>
</evidence>
<dbReference type="InterPro" id="IPR023996">
    <property type="entry name" value="TonB-dep_OMP_SusC/RagA"/>
</dbReference>
<keyword evidence="4 8" id="KW-0812">Transmembrane</keyword>
<evidence type="ECO:0000313" key="11">
    <source>
        <dbReference type="EMBL" id="RGS79900.1"/>
    </source>
</evidence>
<dbReference type="SUPFAM" id="SSF56935">
    <property type="entry name" value="Porins"/>
    <property type="match status" value="1"/>
</dbReference>
<organism evidence="11 12">
    <name type="scientific">Bacteroides ovatus</name>
    <dbReference type="NCBI Taxonomy" id="28116"/>
    <lineage>
        <taxon>Bacteria</taxon>
        <taxon>Pseudomonadati</taxon>
        <taxon>Bacteroidota</taxon>
        <taxon>Bacteroidia</taxon>
        <taxon>Bacteroidales</taxon>
        <taxon>Bacteroidaceae</taxon>
        <taxon>Bacteroides</taxon>
    </lineage>
</organism>
<evidence type="ECO:0000313" key="13">
    <source>
        <dbReference type="Proteomes" id="UP000460135"/>
    </source>
</evidence>
<dbReference type="NCBIfam" id="TIGR04057">
    <property type="entry name" value="SusC_RagA_signa"/>
    <property type="match status" value="1"/>
</dbReference>
<comment type="caution">
    <text evidence="11">The sequence shown here is derived from an EMBL/GenBank/DDBJ whole genome shotgun (WGS) entry which is preliminary data.</text>
</comment>
<comment type="similarity">
    <text evidence="8">Belongs to the TonB-dependent receptor family.</text>
</comment>
<dbReference type="Proteomes" id="UP000460135">
    <property type="component" value="Unassembled WGS sequence"/>
</dbReference>
<accession>A0A395VQ64</accession>
<evidence type="ECO:0000256" key="1">
    <source>
        <dbReference type="ARBA" id="ARBA00004571"/>
    </source>
</evidence>
<dbReference type="InterPro" id="IPR039426">
    <property type="entry name" value="TonB-dep_rcpt-like"/>
</dbReference>
<dbReference type="Gene3D" id="2.40.170.20">
    <property type="entry name" value="TonB-dependent receptor, beta-barrel domain"/>
    <property type="match status" value="1"/>
</dbReference>
<dbReference type="InterPro" id="IPR012910">
    <property type="entry name" value="Plug_dom"/>
</dbReference>
<dbReference type="RefSeq" id="WP_118419237.1">
    <property type="nucleotide sequence ID" value="NZ_JAQDLI010000017.1"/>
</dbReference>
<dbReference type="PANTHER" id="PTHR30069:SF29">
    <property type="entry name" value="HEMOGLOBIN AND HEMOGLOBIN-HAPTOGLOBIN-BINDING PROTEIN 1-RELATED"/>
    <property type="match status" value="1"/>
</dbReference>
<gene>
    <name evidence="11" type="ORF">DWX70_23195</name>
    <name evidence="10" type="ORF">F3F51_24065</name>
</gene>
<evidence type="ECO:0000256" key="2">
    <source>
        <dbReference type="ARBA" id="ARBA00022448"/>
    </source>
</evidence>
<keyword evidence="11" id="KW-0675">Receptor</keyword>
<dbReference type="InterPro" id="IPR036942">
    <property type="entry name" value="Beta-barrel_TonB_sf"/>
</dbReference>
<reference evidence="11 12" key="1">
    <citation type="submission" date="2018-08" db="EMBL/GenBank/DDBJ databases">
        <title>A genome reference for cultivated species of the human gut microbiota.</title>
        <authorList>
            <person name="Zou Y."/>
            <person name="Xue W."/>
            <person name="Luo G."/>
        </authorList>
    </citation>
    <scope>NUCLEOTIDE SEQUENCE [LARGE SCALE GENOMIC DNA]</scope>
    <source>
        <strain evidence="11 12">AF20-9LB</strain>
    </source>
</reference>
<dbReference type="InterPro" id="IPR023997">
    <property type="entry name" value="TonB-dep_OMP_SusC/RagA_CS"/>
</dbReference>
<dbReference type="GO" id="GO:0044718">
    <property type="term" value="P:siderophore transmembrane transport"/>
    <property type="evidence" value="ECO:0007669"/>
    <property type="project" value="TreeGrafter"/>
</dbReference>
<keyword evidence="6 8" id="KW-0472">Membrane</keyword>
<reference evidence="10 13" key="2">
    <citation type="journal article" date="2019" name="Nat. Med.">
        <title>A library of human gut bacterial isolates paired with longitudinal multiomics data enables mechanistic microbiome research.</title>
        <authorList>
            <person name="Poyet M."/>
            <person name="Groussin M."/>
            <person name="Gibbons S.M."/>
            <person name="Avila-Pacheco J."/>
            <person name="Jiang X."/>
            <person name="Kearney S.M."/>
            <person name="Perrotta A.R."/>
            <person name="Berdy B."/>
            <person name="Zhao S."/>
            <person name="Lieberman T.D."/>
            <person name="Swanson P.K."/>
            <person name="Smith M."/>
            <person name="Roesemann S."/>
            <person name="Alexander J.E."/>
            <person name="Rich S.A."/>
            <person name="Livny J."/>
            <person name="Vlamakis H."/>
            <person name="Clish C."/>
            <person name="Bullock K."/>
            <person name="Deik A."/>
            <person name="Scott J."/>
            <person name="Pierce K.A."/>
            <person name="Xavier R.J."/>
            <person name="Alm E.J."/>
        </authorList>
    </citation>
    <scope>NUCLEOTIDE SEQUENCE [LARGE SCALE GENOMIC DNA]</scope>
    <source>
        <strain evidence="10 13">BIOML-A183</strain>
    </source>
</reference>
<dbReference type="InterPro" id="IPR037066">
    <property type="entry name" value="Plug_dom_sf"/>
</dbReference>
<evidence type="ECO:0000256" key="8">
    <source>
        <dbReference type="PROSITE-ProRule" id="PRU01360"/>
    </source>
</evidence>
<dbReference type="EMBL" id="VWLX01000025">
    <property type="protein sequence ID" value="KAA3799435.1"/>
    <property type="molecule type" value="Genomic_DNA"/>
</dbReference>
<dbReference type="NCBIfam" id="TIGR04056">
    <property type="entry name" value="OMP_RagA_SusC"/>
    <property type="match status" value="1"/>
</dbReference>
<dbReference type="GO" id="GO:0015344">
    <property type="term" value="F:siderophore uptake transmembrane transporter activity"/>
    <property type="evidence" value="ECO:0007669"/>
    <property type="project" value="TreeGrafter"/>
</dbReference>
<dbReference type="FunFam" id="2.60.40.1120:FF:000003">
    <property type="entry name" value="Outer membrane protein Omp121"/>
    <property type="match status" value="1"/>
</dbReference>
<dbReference type="Gene3D" id="2.60.40.1120">
    <property type="entry name" value="Carboxypeptidase-like, regulatory domain"/>
    <property type="match status" value="1"/>
</dbReference>
<evidence type="ECO:0000256" key="6">
    <source>
        <dbReference type="ARBA" id="ARBA00023136"/>
    </source>
</evidence>
<evidence type="ECO:0000313" key="12">
    <source>
        <dbReference type="Proteomes" id="UP000266492"/>
    </source>
</evidence>
<dbReference type="PANTHER" id="PTHR30069">
    <property type="entry name" value="TONB-DEPENDENT OUTER MEMBRANE RECEPTOR"/>
    <property type="match status" value="1"/>
</dbReference>
<evidence type="ECO:0000256" key="5">
    <source>
        <dbReference type="ARBA" id="ARBA00022729"/>
    </source>
</evidence>
<dbReference type="SUPFAM" id="SSF49464">
    <property type="entry name" value="Carboxypeptidase regulatory domain-like"/>
    <property type="match status" value="1"/>
</dbReference>
<keyword evidence="5" id="KW-0732">Signal</keyword>
<dbReference type="Pfam" id="PF07715">
    <property type="entry name" value="Plug"/>
    <property type="match status" value="1"/>
</dbReference>
<feature type="domain" description="TonB-dependent receptor plug" evidence="9">
    <location>
        <begin position="137"/>
        <end position="245"/>
    </location>
</feature>
<dbReference type="Pfam" id="PF13715">
    <property type="entry name" value="CarbopepD_reg_2"/>
    <property type="match status" value="1"/>
</dbReference>
<proteinExistence type="inferred from homology"/>
<dbReference type="PROSITE" id="PS52016">
    <property type="entry name" value="TONB_DEPENDENT_REC_3"/>
    <property type="match status" value="1"/>
</dbReference>
<keyword evidence="3 8" id="KW-1134">Transmembrane beta strand</keyword>
<dbReference type="InterPro" id="IPR008969">
    <property type="entry name" value="CarboxyPept-like_regulatory"/>
</dbReference>
<dbReference type="Proteomes" id="UP000266492">
    <property type="component" value="Unassembled WGS sequence"/>
</dbReference>
<evidence type="ECO:0000259" key="9">
    <source>
        <dbReference type="Pfam" id="PF07715"/>
    </source>
</evidence>
<dbReference type="AlphaFoldDB" id="A0A395VQ64"/>
<protein>
    <submittedName>
        <fullName evidence="11">TonB-dependent receptor</fullName>
    </submittedName>
</protein>
<name>A0A395VQ64_BACOV</name>
<dbReference type="GO" id="GO:0009279">
    <property type="term" value="C:cell outer membrane"/>
    <property type="evidence" value="ECO:0007669"/>
    <property type="project" value="UniProtKB-SubCell"/>
</dbReference>
<evidence type="ECO:0000256" key="3">
    <source>
        <dbReference type="ARBA" id="ARBA00022452"/>
    </source>
</evidence>
<dbReference type="EMBL" id="QRVZ01000029">
    <property type="protein sequence ID" value="RGS79900.1"/>
    <property type="molecule type" value="Genomic_DNA"/>
</dbReference>
<evidence type="ECO:0000313" key="10">
    <source>
        <dbReference type="EMBL" id="KAA3799435.1"/>
    </source>
</evidence>
<sequence length="1083" mass="119584">MRIKPSFLSSKRAVIVLAMLVGGSSGTLLLANAGVEENLIVAQTGRTVKGVVTDQNGEPLIGCNVVVVGSQEGVITDLDGKFSLKVSDGAKQLKVTYIGYVDQVVTIGNSPEIRIVLKEDNNALEEVVVVGYGTQKKATLTGSIEQVSGKTLESRAVTNVGLALQGQTPGLAVTRSSARPGNEDLKFQIRGATSVNGGEPLVIIDGVPALNGYSFQNMNSDDIENISVLKDGAASIYGAKAANGVILVTTKKGKGKVSVDYNFNMRFNTNGITGFSPSMSEYAQMWLAANKEEKVPEWWAWVSQENMERMAQGIEGIYPTQYYGDIFIGNANRLDEMFATRFSYQHNLSISGATDKSDFRISAAYADNQGNLATAYDGQKQINLRLNYGYQLAKWMRLETGASLVNTETESPSVGLDNTLYGNDMPFFPAKNPYGQWYANFGNVGDRQSVAATSDGGRDNKKSLTTRIDMKAIVDIWNGISFEGMASFQNEEFRRERWVTPVQTYDWFGNPAQQLVNATVTGLNTTDPSNLAHNNPGYLTVAENYFYQYYSALLKYNKTFADVHNISVLAGINAEKKQVKKLAAGRKDFENDGVYDLNLADGTLQGNSGGKFQNGTYSYIAKVNYDYAEKYLIELVGRRDGNSKFADGYRFQNYGSFSLGWVFTQENFIKPVSSFIGLDFGKVRLSYGSSGNDAGLGDYDYVSTVNQGTTILGSPAGSLISTSLNNSGLISLTRTWERVEQKNIGVDLNFLNNRLVFNWDYFIKENKGMLSEVSYPALLGGRAPKTNSGHLRVRGWEVSLTWRDRIKDFSYFVTANVSDTRSKLMELEGANTIKAGKNETLNGYPLNAYFLYKTDGYFQSQDEVNAYYAKYGGTGALSALPAGGSTELRPGDVKRLDMSGDRSISADGSASSDLIYMGDGNAHYLFGITLGGSWKGFDFNALFQGVGKQLIMRQGWMAYPFATIYTNQNSKFMGKTWTEDNPNAEFPRLTVYTDRSKWNYENNDFMLQNNRYIRLKSLVVGYTLPQVWTRKAKLEKVRVYFSGNDLWEATSIKDGFDPEMGEMSQNTGYPFSRTWSFGINVGF</sequence>
<comment type="subcellular location">
    <subcellularLocation>
        <location evidence="1 8">Cell outer membrane</location>
        <topology evidence="1 8">Multi-pass membrane protein</topology>
    </subcellularLocation>
</comment>
<dbReference type="Gene3D" id="2.170.130.10">
    <property type="entry name" value="TonB-dependent receptor, plug domain"/>
    <property type="match status" value="1"/>
</dbReference>